<keyword evidence="4" id="KW-1185">Reference proteome</keyword>
<evidence type="ECO:0000313" key="4">
    <source>
        <dbReference type="Proteomes" id="UP000019024"/>
    </source>
</evidence>
<keyword evidence="1" id="KW-1133">Transmembrane helix</keyword>
<organism evidence="3 4">
    <name type="scientific">Halostagnicola larsenii XH-48</name>
    <dbReference type="NCBI Taxonomy" id="797299"/>
    <lineage>
        <taxon>Archaea</taxon>
        <taxon>Methanobacteriati</taxon>
        <taxon>Methanobacteriota</taxon>
        <taxon>Stenosarchaea group</taxon>
        <taxon>Halobacteria</taxon>
        <taxon>Halobacteriales</taxon>
        <taxon>Natrialbaceae</taxon>
        <taxon>Halostagnicola</taxon>
    </lineage>
</organism>
<feature type="transmembrane region" description="Helical" evidence="1">
    <location>
        <begin position="91"/>
        <end position="108"/>
    </location>
</feature>
<gene>
    <name evidence="3" type="ORF">HALLA_13190</name>
</gene>
<reference evidence="3 4" key="1">
    <citation type="submission" date="2014-01" db="EMBL/GenBank/DDBJ databases">
        <authorList>
            <consortium name="DOE Joint Genome Institute"/>
            <person name="Anderson I."/>
            <person name="Huntemann M."/>
            <person name="Han J."/>
            <person name="Chen A."/>
            <person name="Kyrpides N."/>
            <person name="Mavromatis K."/>
            <person name="Markowitz V."/>
            <person name="Palaniappan K."/>
            <person name="Ivanova N."/>
            <person name="Schaumberg A."/>
            <person name="Pati A."/>
            <person name="Liolios K."/>
            <person name="Nordberg H.P."/>
            <person name="Cantor M.N."/>
            <person name="Hua S.X."/>
            <person name="Woyke T."/>
        </authorList>
    </citation>
    <scope>NUCLEOTIDE SEQUENCE [LARGE SCALE GENOMIC DNA]</scope>
    <source>
        <strain evidence="3 4">XH-48</strain>
    </source>
</reference>
<dbReference type="InterPro" id="IPR058466">
    <property type="entry name" value="DUF8153"/>
</dbReference>
<dbReference type="Proteomes" id="UP000019024">
    <property type="component" value="Chromosome"/>
</dbReference>
<evidence type="ECO:0000313" key="3">
    <source>
        <dbReference type="EMBL" id="AHG01011.1"/>
    </source>
</evidence>
<keyword evidence="1" id="KW-0472">Membrane</keyword>
<protein>
    <recommendedName>
        <fullName evidence="2">DUF8153 domain-containing protein</fullName>
    </recommendedName>
</protein>
<feature type="transmembrane region" description="Helical" evidence="1">
    <location>
        <begin position="68"/>
        <end position="85"/>
    </location>
</feature>
<keyword evidence="1" id="KW-0812">Transmembrane</keyword>
<sequence>MNRVIRYVISIVVGLSVTALTVWVAGAEGLLFLAVFPLYTTTSAFVLSHTSEWSRSLRMGKKDFSDRIRGATIGGVSAFSVSLLLEVSIAVGITGIGLMLFSLSVGIAESATERER</sequence>
<dbReference type="KEGG" id="hlr:HALLA_13190"/>
<dbReference type="HOGENOM" id="CLU_167314_0_0_2"/>
<dbReference type="AlphaFoldDB" id="W0JQK5"/>
<evidence type="ECO:0000259" key="2">
    <source>
        <dbReference type="Pfam" id="PF26480"/>
    </source>
</evidence>
<feature type="transmembrane region" description="Helical" evidence="1">
    <location>
        <begin position="30"/>
        <end position="47"/>
    </location>
</feature>
<proteinExistence type="predicted"/>
<dbReference type="eggNOG" id="arCOG06379">
    <property type="taxonomic scope" value="Archaea"/>
</dbReference>
<evidence type="ECO:0000256" key="1">
    <source>
        <dbReference type="SAM" id="Phobius"/>
    </source>
</evidence>
<accession>W0JQK5</accession>
<feature type="transmembrane region" description="Helical" evidence="1">
    <location>
        <begin position="7"/>
        <end position="24"/>
    </location>
</feature>
<feature type="domain" description="DUF8153" evidence="2">
    <location>
        <begin position="18"/>
        <end position="115"/>
    </location>
</feature>
<dbReference type="EMBL" id="CP007055">
    <property type="protein sequence ID" value="AHG01011.1"/>
    <property type="molecule type" value="Genomic_DNA"/>
</dbReference>
<dbReference type="Pfam" id="PF26480">
    <property type="entry name" value="DUF8153"/>
    <property type="match status" value="1"/>
</dbReference>
<name>W0JQK5_9EURY</name>